<proteinExistence type="inferred from homology"/>
<dbReference type="Pfam" id="PF04464">
    <property type="entry name" value="Glyphos_transf"/>
    <property type="match status" value="1"/>
</dbReference>
<dbReference type="Gene3D" id="3.40.50.11820">
    <property type="match status" value="1"/>
</dbReference>
<evidence type="ECO:0000313" key="7">
    <source>
        <dbReference type="EMBL" id="AVQ19850.1"/>
    </source>
</evidence>
<dbReference type="InterPro" id="IPR043149">
    <property type="entry name" value="TagF_N"/>
</dbReference>
<keyword evidence="6" id="KW-0472">Membrane</keyword>
<comment type="similarity">
    <text evidence="2">Belongs to the CDP-glycerol glycerophosphotransferase family.</text>
</comment>
<dbReference type="RefSeq" id="WP_005886700.1">
    <property type="nucleotide sequence ID" value="NZ_CP028102.1"/>
</dbReference>
<dbReference type="SUPFAM" id="SSF53756">
    <property type="entry name" value="UDP-Glycosyltransferase/glycogen phosphorylase"/>
    <property type="match status" value="1"/>
</dbReference>
<evidence type="ECO:0000256" key="1">
    <source>
        <dbReference type="ARBA" id="ARBA00004202"/>
    </source>
</evidence>
<dbReference type="InterPro" id="IPR043148">
    <property type="entry name" value="TagF_C"/>
</dbReference>
<evidence type="ECO:0000256" key="6">
    <source>
        <dbReference type="ARBA" id="ARBA00023136"/>
    </source>
</evidence>
<sequence>MKIIGKILLILIFKIFNLFPINRKKVILGECPGIGFDGNVKRVYEELKKNKDLQFICISLKKQKFEFCVKEKLKQYSVLEIKGIWHLATSGFWFSDSVFFSFFPLKKEQNNIQLWHGAGAFKKFGRDVSSGLKYYITFLSVSSNEVIDIYANAFRISKEKVRNLGIPRADIFFREEEKQRIREEFYKNYPELKNKKIILYAPTFRDNEKNKFNLKLDIELMKENLEGLNYILLLKLHPGIKSKDIQVDNKFSYNFSDYSNTANLLIISDILISDYSSIIFEFSIMKKPILFYAYDVEEYISDRGFYYNYYDFIPNKISYTTEEIIKAIINQEWDLERIEKFARYFFNPFDGNSTERVLKEVGLWEENK</sequence>
<keyword evidence="5" id="KW-0777">Teichoic acid biosynthesis</keyword>
<keyword evidence="4" id="KW-0808">Transferase</keyword>
<evidence type="ECO:0000313" key="8">
    <source>
        <dbReference type="Proteomes" id="UP000240258"/>
    </source>
</evidence>
<dbReference type="PANTHER" id="PTHR37316:SF2">
    <property type="entry name" value="TEICHOIC ACID RIBITOL-PHOSPHATE POLYMERASE TARK"/>
    <property type="match status" value="1"/>
</dbReference>
<keyword evidence="8" id="KW-1185">Reference proteome</keyword>
<name>A0ABN5JCI0_FUSMR</name>
<protein>
    <submittedName>
        <fullName evidence="7">CDP-glycerol--glycerophosphate glycerophosphotransferase</fullName>
    </submittedName>
</protein>
<comment type="subcellular location">
    <subcellularLocation>
        <location evidence="1">Cell membrane</location>
        <topology evidence="1">Peripheral membrane protein</topology>
    </subcellularLocation>
</comment>
<dbReference type="PANTHER" id="PTHR37316">
    <property type="entry name" value="TEICHOIC ACID GLYCEROL-PHOSPHATE PRIMASE"/>
    <property type="match status" value="1"/>
</dbReference>
<reference evidence="8" key="1">
    <citation type="journal article" date="2018" name="MSphere">
        <title>Fusobacterium Genomics Using MinION and Illumina Sequencing Enables Genome Completion and Correction.</title>
        <authorList>
            <person name="Todd S.M."/>
            <person name="Settlage R.E."/>
            <person name="Lahmers K.K."/>
            <person name="Slade D.J."/>
        </authorList>
    </citation>
    <scope>NUCLEOTIDE SEQUENCE [LARGE SCALE GENOMIC DNA]</scope>
    <source>
        <strain evidence="8">ATCC 9817</strain>
    </source>
</reference>
<dbReference type="EMBL" id="CP028102">
    <property type="protein sequence ID" value="AVQ19850.1"/>
    <property type="molecule type" value="Genomic_DNA"/>
</dbReference>
<evidence type="ECO:0000256" key="4">
    <source>
        <dbReference type="ARBA" id="ARBA00022679"/>
    </source>
</evidence>
<dbReference type="GeneID" id="62764345"/>
<dbReference type="Gene3D" id="3.40.50.12580">
    <property type="match status" value="1"/>
</dbReference>
<dbReference type="InterPro" id="IPR007554">
    <property type="entry name" value="Glycerophosphate_synth"/>
</dbReference>
<evidence type="ECO:0000256" key="5">
    <source>
        <dbReference type="ARBA" id="ARBA00022944"/>
    </source>
</evidence>
<dbReference type="InterPro" id="IPR051612">
    <property type="entry name" value="Teichoic_Acid_Biosynth"/>
</dbReference>
<keyword evidence="3" id="KW-1003">Cell membrane</keyword>
<organism evidence="7 8">
    <name type="scientific">Fusobacterium mortiferum ATCC 9817</name>
    <dbReference type="NCBI Taxonomy" id="469616"/>
    <lineage>
        <taxon>Bacteria</taxon>
        <taxon>Fusobacteriati</taxon>
        <taxon>Fusobacteriota</taxon>
        <taxon>Fusobacteriia</taxon>
        <taxon>Fusobacteriales</taxon>
        <taxon>Fusobacteriaceae</taxon>
        <taxon>Fusobacterium</taxon>
    </lineage>
</organism>
<gene>
    <name evidence="7" type="ORF">C4N19_12415</name>
</gene>
<dbReference type="Proteomes" id="UP000240258">
    <property type="component" value="Chromosome"/>
</dbReference>
<accession>A0ABN5JCI0</accession>
<evidence type="ECO:0000256" key="2">
    <source>
        <dbReference type="ARBA" id="ARBA00010488"/>
    </source>
</evidence>
<evidence type="ECO:0000256" key="3">
    <source>
        <dbReference type="ARBA" id="ARBA00022475"/>
    </source>
</evidence>